<name>A0A9N7UPY1_PLEPL</name>
<evidence type="ECO:0000256" key="1">
    <source>
        <dbReference type="SAM" id="MobiDB-lite"/>
    </source>
</evidence>
<protein>
    <submittedName>
        <fullName evidence="2">Uncharacterized protein</fullName>
    </submittedName>
</protein>
<dbReference type="EMBL" id="CADEAL010001668">
    <property type="protein sequence ID" value="CAB1434469.1"/>
    <property type="molecule type" value="Genomic_DNA"/>
</dbReference>
<proteinExistence type="predicted"/>
<feature type="compositionally biased region" description="Low complexity" evidence="1">
    <location>
        <begin position="62"/>
        <end position="71"/>
    </location>
</feature>
<dbReference type="Proteomes" id="UP001153269">
    <property type="component" value="Unassembled WGS sequence"/>
</dbReference>
<feature type="region of interest" description="Disordered" evidence="1">
    <location>
        <begin position="47"/>
        <end position="71"/>
    </location>
</feature>
<evidence type="ECO:0000313" key="3">
    <source>
        <dbReference type="Proteomes" id="UP001153269"/>
    </source>
</evidence>
<accession>A0A9N7UPY1</accession>
<dbReference type="AlphaFoldDB" id="A0A9N7UPY1"/>
<sequence>MLRLNKHRASHSRHLAKIAAGQIEQTGVQLAERTWLKPGLSDDLFRSPPPYRHSFQTHPHVPSSSNSNPALLLSPSTNSLSICHLPPPEDEVLKRIHSLATLC</sequence>
<reference evidence="2" key="1">
    <citation type="submission" date="2020-03" db="EMBL/GenBank/DDBJ databases">
        <authorList>
            <person name="Weist P."/>
        </authorList>
    </citation>
    <scope>NUCLEOTIDE SEQUENCE</scope>
</reference>
<comment type="caution">
    <text evidence="2">The sequence shown here is derived from an EMBL/GenBank/DDBJ whole genome shotgun (WGS) entry which is preliminary data.</text>
</comment>
<evidence type="ECO:0000313" key="2">
    <source>
        <dbReference type="EMBL" id="CAB1434469.1"/>
    </source>
</evidence>
<organism evidence="2 3">
    <name type="scientific">Pleuronectes platessa</name>
    <name type="common">European plaice</name>
    <dbReference type="NCBI Taxonomy" id="8262"/>
    <lineage>
        <taxon>Eukaryota</taxon>
        <taxon>Metazoa</taxon>
        <taxon>Chordata</taxon>
        <taxon>Craniata</taxon>
        <taxon>Vertebrata</taxon>
        <taxon>Euteleostomi</taxon>
        <taxon>Actinopterygii</taxon>
        <taxon>Neopterygii</taxon>
        <taxon>Teleostei</taxon>
        <taxon>Neoteleostei</taxon>
        <taxon>Acanthomorphata</taxon>
        <taxon>Carangaria</taxon>
        <taxon>Pleuronectiformes</taxon>
        <taxon>Pleuronectoidei</taxon>
        <taxon>Pleuronectidae</taxon>
        <taxon>Pleuronectes</taxon>
    </lineage>
</organism>
<keyword evidence="3" id="KW-1185">Reference proteome</keyword>
<gene>
    <name evidence="2" type="ORF">PLEPLA_LOCUS22514</name>
</gene>